<accession>A0A8H7W791</accession>
<dbReference type="EMBL" id="JAFJYH010000098">
    <property type="protein sequence ID" value="KAG4419755.1"/>
    <property type="molecule type" value="Genomic_DNA"/>
</dbReference>
<dbReference type="InterPro" id="IPR036396">
    <property type="entry name" value="Cyt_P450_sf"/>
</dbReference>
<dbReference type="SUPFAM" id="SSF48264">
    <property type="entry name" value="Cytochrome P450"/>
    <property type="match status" value="1"/>
</dbReference>
<evidence type="ECO:0000256" key="1">
    <source>
        <dbReference type="SAM" id="Phobius"/>
    </source>
</evidence>
<dbReference type="OrthoDB" id="3366823at2759"/>
<dbReference type="PANTHER" id="PTHR24306">
    <property type="match status" value="1"/>
</dbReference>
<name>A0A8H7W791_9HELO</name>
<keyword evidence="1" id="KW-0812">Transmembrane</keyword>
<feature type="transmembrane region" description="Helical" evidence="1">
    <location>
        <begin position="31"/>
        <end position="54"/>
    </location>
</feature>
<organism evidence="2 3">
    <name type="scientific">Cadophora malorum</name>
    <dbReference type="NCBI Taxonomy" id="108018"/>
    <lineage>
        <taxon>Eukaryota</taxon>
        <taxon>Fungi</taxon>
        <taxon>Dikarya</taxon>
        <taxon>Ascomycota</taxon>
        <taxon>Pezizomycotina</taxon>
        <taxon>Leotiomycetes</taxon>
        <taxon>Helotiales</taxon>
        <taxon>Ploettnerulaceae</taxon>
        <taxon>Cadophora</taxon>
    </lineage>
</organism>
<evidence type="ECO:0000313" key="2">
    <source>
        <dbReference type="EMBL" id="KAG4419755.1"/>
    </source>
</evidence>
<keyword evidence="3" id="KW-1185">Reference proteome</keyword>
<reference evidence="2" key="1">
    <citation type="submission" date="2021-02" db="EMBL/GenBank/DDBJ databases">
        <title>Genome sequence Cadophora malorum strain M34.</title>
        <authorList>
            <person name="Stefanovic E."/>
            <person name="Vu D."/>
            <person name="Scully C."/>
            <person name="Dijksterhuis J."/>
            <person name="Roader J."/>
            <person name="Houbraken J."/>
        </authorList>
    </citation>
    <scope>NUCLEOTIDE SEQUENCE</scope>
    <source>
        <strain evidence="2">M34</strain>
    </source>
</reference>
<keyword evidence="1" id="KW-0472">Membrane</keyword>
<protein>
    <recommendedName>
        <fullName evidence="4">Cytochrome P450</fullName>
    </recommendedName>
</protein>
<dbReference type="Gene3D" id="1.10.630.10">
    <property type="entry name" value="Cytochrome P450"/>
    <property type="match status" value="1"/>
</dbReference>
<feature type="transmembrane region" description="Helical" evidence="1">
    <location>
        <begin position="283"/>
        <end position="303"/>
    </location>
</feature>
<dbReference type="GO" id="GO:0020037">
    <property type="term" value="F:heme binding"/>
    <property type="evidence" value="ECO:0007669"/>
    <property type="project" value="InterPro"/>
</dbReference>
<comment type="caution">
    <text evidence="2">The sequence shown here is derived from an EMBL/GenBank/DDBJ whole genome shotgun (WGS) entry which is preliminary data.</text>
</comment>
<evidence type="ECO:0008006" key="4">
    <source>
        <dbReference type="Google" id="ProtNLM"/>
    </source>
</evidence>
<dbReference type="GO" id="GO:0016705">
    <property type="term" value="F:oxidoreductase activity, acting on paired donors, with incorporation or reduction of molecular oxygen"/>
    <property type="evidence" value="ECO:0007669"/>
    <property type="project" value="InterPro"/>
</dbReference>
<proteinExistence type="predicted"/>
<dbReference type="GO" id="GO:0004497">
    <property type="term" value="F:monooxygenase activity"/>
    <property type="evidence" value="ECO:0007669"/>
    <property type="project" value="InterPro"/>
</dbReference>
<dbReference type="PANTHER" id="PTHR24306:SF7">
    <property type="entry name" value="AHBB"/>
    <property type="match status" value="1"/>
</dbReference>
<dbReference type="Proteomes" id="UP000664132">
    <property type="component" value="Unassembled WGS sequence"/>
</dbReference>
<sequence length="477" mass="54299">MDDFYQSTICTDCLPQGLLSKIYNSIPIPPAILATLLLGPLLIFLTAQLLLIGAPPHNENDKDNSSWMIPFQPVPWRILASFFRVPERSEERHEKASEDLNSCNRSLLIEPGMTAMIHTITQNLERNIPQMISFINTPIDLQPWEQHAQAQFISSSETELNLHSLIRDMTGHAMVPVLFGHTLLEKYSDILHDLYDMEAGRNYLLKKLPPWTPWPGVVQAHMARFKVLQCMDEYQKALDSMVTGMGADASWGDLEDVSEMIMNRNAIYREHGLEVKERADVTILYSLVTIPTLLIFWQIFHILSTPKLLSRLRNELAPYANITKPFSIGAIFEAPKMALTREALAEKCPLLRSTYLETLRLVDHAGLVSREFKDGGSPKEEITFPETFDPVRFLEATRGKMTSHESSDNEYISEESILFTEQVVLAVVASILVFWDFEPAEKGSGWKIPGKQWSAGIAVPVNDFRVRVRRRKFEWDA</sequence>
<dbReference type="GO" id="GO:0005506">
    <property type="term" value="F:iron ion binding"/>
    <property type="evidence" value="ECO:0007669"/>
    <property type="project" value="InterPro"/>
</dbReference>
<dbReference type="AlphaFoldDB" id="A0A8H7W791"/>
<keyword evidence="1" id="KW-1133">Transmembrane helix</keyword>
<evidence type="ECO:0000313" key="3">
    <source>
        <dbReference type="Proteomes" id="UP000664132"/>
    </source>
</evidence>
<gene>
    <name evidence="2" type="ORF">IFR04_007065</name>
</gene>